<accession>A0A9Q5JFK1</accession>
<reference evidence="3" key="1">
    <citation type="submission" date="2016-09" db="EMBL/GenBank/DDBJ databases">
        <title>Draft genome sequence of a novel species of the family Streptococcaceae isolated from flowers.</title>
        <authorList>
            <person name="Chuah L.-O."/>
            <person name="Yap K.-P."/>
            <person name="Thong K.L."/>
            <person name="Liong M.T."/>
            <person name="Ahmad R."/>
            <person name="Rusul G."/>
        </authorList>
    </citation>
    <scope>NUCLEOTIDE SEQUENCE [LARGE SCALE GENOMIC DNA]</scope>
    <source>
        <strain evidence="3">HibF3</strain>
    </source>
</reference>
<dbReference type="EMBL" id="MKIQ01000028">
    <property type="protein sequence ID" value="OFI46301.1"/>
    <property type="molecule type" value="Genomic_DNA"/>
</dbReference>
<dbReference type="SUPFAM" id="SSF47413">
    <property type="entry name" value="lambda repressor-like DNA-binding domains"/>
    <property type="match status" value="1"/>
</dbReference>
<evidence type="ECO:0000259" key="1">
    <source>
        <dbReference type="PROSITE" id="PS50943"/>
    </source>
</evidence>
<keyword evidence="3" id="KW-1185">Reference proteome</keyword>
<dbReference type="InterPro" id="IPR010982">
    <property type="entry name" value="Lambda_DNA-bd_dom_sf"/>
</dbReference>
<dbReference type="Pfam" id="PF21259">
    <property type="entry name" value="Rgg_C"/>
    <property type="match status" value="1"/>
</dbReference>
<dbReference type="OrthoDB" id="34624at2"/>
<name>A0A9Q5JFK1_9LACT</name>
<evidence type="ECO:0000313" key="3">
    <source>
        <dbReference type="Proteomes" id="UP000177273"/>
    </source>
</evidence>
<dbReference type="InterPro" id="IPR001387">
    <property type="entry name" value="Cro/C1-type_HTH"/>
</dbReference>
<dbReference type="PROSITE" id="PS50943">
    <property type="entry name" value="HTH_CROC1"/>
    <property type="match status" value="1"/>
</dbReference>
<dbReference type="SMART" id="SM00530">
    <property type="entry name" value="HTH_XRE"/>
    <property type="match status" value="1"/>
</dbReference>
<dbReference type="Proteomes" id="UP000177273">
    <property type="component" value="Unassembled WGS sequence"/>
</dbReference>
<gene>
    <name evidence="2" type="ORF">BG262_04605</name>
</gene>
<dbReference type="PANTHER" id="PTHR37038">
    <property type="entry name" value="TRANSCRIPTIONAL REGULATOR-RELATED"/>
    <property type="match status" value="1"/>
</dbReference>
<dbReference type="Gene3D" id="1.25.40.400">
    <property type="match status" value="1"/>
</dbReference>
<dbReference type="PANTHER" id="PTHR37038:SF12">
    <property type="entry name" value="TRANSCRIPTIONAL REGULATOR"/>
    <property type="match status" value="1"/>
</dbReference>
<dbReference type="InterPro" id="IPR053163">
    <property type="entry name" value="HTH-type_regulator_Rgg"/>
</dbReference>
<dbReference type="GO" id="GO:0003677">
    <property type="term" value="F:DNA binding"/>
    <property type="evidence" value="ECO:0007669"/>
    <property type="project" value="InterPro"/>
</dbReference>
<proteinExistence type="predicted"/>
<dbReference type="RefSeq" id="WP_070788238.1">
    <property type="nucleotide sequence ID" value="NZ_MKIQ01000028.1"/>
</dbReference>
<dbReference type="AlphaFoldDB" id="A0A9Q5JFK1"/>
<feature type="domain" description="HTH cro/C1-type" evidence="1">
    <location>
        <begin position="12"/>
        <end position="65"/>
    </location>
</feature>
<comment type="caution">
    <text evidence="2">The sequence shown here is derived from an EMBL/GenBank/DDBJ whole genome shotgun (WGS) entry which is preliminary data.</text>
</comment>
<dbReference type="Gene3D" id="1.10.260.40">
    <property type="entry name" value="lambda repressor-like DNA-binding domains"/>
    <property type="match status" value="1"/>
</dbReference>
<dbReference type="CDD" id="cd00093">
    <property type="entry name" value="HTH_XRE"/>
    <property type="match status" value="1"/>
</dbReference>
<sequence>MKMTNEELGIFFREIRKARKLTLKDISDQNITAAQLSKFERGISNLTFDRLFSVIDSLNMSIEEFAYAMNGYELNNFQSFIMEIENAYDRKDEFHLLKMKEQLFLVENATTDDRIKRVLVESHLWKLNWFLKTDYKVNRQDAKYVADYLMSIDEWTNYEVYLFNEIIYFISIDTVNVLAREMIFRNSFYQDILENKKTVLICLLNIYNVMIHTGNKDTSRFFRKKIKEILPSNSNYLYEKISFDCSKAIEDYVFNESQDGLVKIKKIIGNLEELGLHEFSSQLEYDLKNIINHYSKGGGNPYDNSD</sequence>
<dbReference type="Pfam" id="PF01381">
    <property type="entry name" value="HTH_3"/>
    <property type="match status" value="1"/>
</dbReference>
<dbReference type="NCBIfam" id="TIGR01716">
    <property type="entry name" value="RGG_Cterm"/>
    <property type="match status" value="1"/>
</dbReference>
<protein>
    <recommendedName>
        <fullName evidence="1">HTH cro/C1-type domain-containing protein</fullName>
    </recommendedName>
</protein>
<organism evidence="2 3">
    <name type="scientific">Floricoccus penangensis</name>
    <dbReference type="NCBI Taxonomy" id="1859475"/>
    <lineage>
        <taxon>Bacteria</taxon>
        <taxon>Bacillati</taxon>
        <taxon>Bacillota</taxon>
        <taxon>Bacilli</taxon>
        <taxon>Lactobacillales</taxon>
        <taxon>Streptococcaceae</taxon>
        <taxon>Floricoccus</taxon>
    </lineage>
</organism>
<dbReference type="InterPro" id="IPR010057">
    <property type="entry name" value="Transcription_activator_Rgg_C"/>
</dbReference>
<evidence type="ECO:0000313" key="2">
    <source>
        <dbReference type="EMBL" id="OFI46301.1"/>
    </source>
</evidence>